<dbReference type="GO" id="GO:0035336">
    <property type="term" value="P:long-chain fatty-acyl-CoA metabolic process"/>
    <property type="evidence" value="ECO:0007669"/>
    <property type="project" value="TreeGrafter"/>
</dbReference>
<evidence type="ECO:0000313" key="7">
    <source>
        <dbReference type="EMBL" id="KAK0743233.1"/>
    </source>
</evidence>
<accession>A0AA40K264</accession>
<keyword evidence="8" id="KW-1185">Reference proteome</keyword>
<feature type="domain" description="AMP-dependent synthetase/ligase" evidence="6">
    <location>
        <begin position="104"/>
        <end position="521"/>
    </location>
</feature>
<dbReference type="AlphaFoldDB" id="A0AA40K264"/>
<sequence>MAPNLMSGPVPLHFVHKPPFSIEVPGCEPVPGETIPRRHPKAIAGLLERPAPEVGTVYDLIKRTAEHHGSSPGIGSRKLIKTHKEITHVPKTVDGKVVQTEKEWTFFELSPYSFLTYQDHFHLILQLGAGLRKLGLNPGDKLHIFAATSPQWLAMSHACSSQSLTLVTAYDTLGESGVQHSLVQSEPNAIMVDPHLLKTISGPLRKAPSVKTLIYNNSSHVEVPEGEIEAFKADHPELTVLSFDELNALGKANPTPPVPPQPEDLYCIMYTSGSTGVPKGVLVTHENFIAAVTGIYHHVDEVVSPKEYVLAYLPLAHIFELVVENTAIFVGATLGYGNPRTLSDINMRNSPGDIRAFGPSLLIGVPQVWETIRKGVEAKVNEAGAISRTLFWGAFYAKSFIVRHGLPGDWIFDKIVFGKVRTQTGGRLRFLVNGASGISKTTLHFMSMVVAPMLSGYGLTETGGNGILGCPLQWTTEAIGPMQAAIELKLVSAPELGYFTDATPPQGEILLRGKPVFKEYYKDPEETAKALTPDGWFRTGDVGEIDANGHVKVIDRLKNLVKLQGGEYIALEKLEAVYRGSSYVLNLMVHGSDEYHRPIALIVPNEKPLAAKAAELGVDDDKMYRHPAVRDAVLKDLVRVGKASGLTSLETVVAVVILDQEWTPQSGLVTATQKLNRKQIRDLNKEAIANCINELKK</sequence>
<organism evidence="7 8">
    <name type="scientific">Schizothecium vesticola</name>
    <dbReference type="NCBI Taxonomy" id="314040"/>
    <lineage>
        <taxon>Eukaryota</taxon>
        <taxon>Fungi</taxon>
        <taxon>Dikarya</taxon>
        <taxon>Ascomycota</taxon>
        <taxon>Pezizomycotina</taxon>
        <taxon>Sordariomycetes</taxon>
        <taxon>Sordariomycetidae</taxon>
        <taxon>Sordariales</taxon>
        <taxon>Schizotheciaceae</taxon>
        <taxon>Schizothecium</taxon>
    </lineage>
</organism>
<dbReference type="PANTHER" id="PTHR43272">
    <property type="entry name" value="LONG-CHAIN-FATTY-ACID--COA LIGASE"/>
    <property type="match status" value="1"/>
</dbReference>
<gene>
    <name evidence="7" type="ORF">B0T18DRAFT_328699</name>
</gene>
<dbReference type="InterPro" id="IPR042099">
    <property type="entry name" value="ANL_N_sf"/>
</dbReference>
<name>A0AA40K264_9PEZI</name>
<dbReference type="Pfam" id="PF00501">
    <property type="entry name" value="AMP-binding"/>
    <property type="match status" value="1"/>
</dbReference>
<dbReference type="EMBL" id="JAUKUD010000005">
    <property type="protein sequence ID" value="KAK0743233.1"/>
    <property type="molecule type" value="Genomic_DNA"/>
</dbReference>
<dbReference type="PANTHER" id="PTHR43272:SF83">
    <property type="entry name" value="ACYL-COA SYNTHETASE LONG-CHAIN, ISOFORM J"/>
    <property type="match status" value="1"/>
</dbReference>
<dbReference type="InterPro" id="IPR000873">
    <property type="entry name" value="AMP-dep_synth/lig_dom"/>
</dbReference>
<evidence type="ECO:0000256" key="5">
    <source>
        <dbReference type="ARBA" id="ARBA00036813"/>
    </source>
</evidence>
<dbReference type="GO" id="GO:0005886">
    <property type="term" value="C:plasma membrane"/>
    <property type="evidence" value="ECO:0007669"/>
    <property type="project" value="TreeGrafter"/>
</dbReference>
<evidence type="ECO:0000313" key="8">
    <source>
        <dbReference type="Proteomes" id="UP001172155"/>
    </source>
</evidence>
<evidence type="ECO:0000256" key="4">
    <source>
        <dbReference type="ARBA" id="ARBA00022840"/>
    </source>
</evidence>
<dbReference type="GO" id="GO:0005524">
    <property type="term" value="F:ATP binding"/>
    <property type="evidence" value="ECO:0007669"/>
    <property type="project" value="UniProtKB-KW"/>
</dbReference>
<dbReference type="Proteomes" id="UP001172155">
    <property type="component" value="Unassembled WGS sequence"/>
</dbReference>
<proteinExistence type="inferred from homology"/>
<comment type="caution">
    <text evidence="7">The sequence shown here is derived from an EMBL/GenBank/DDBJ whole genome shotgun (WGS) entry which is preliminary data.</text>
</comment>
<dbReference type="GO" id="GO:0005811">
    <property type="term" value="C:lipid droplet"/>
    <property type="evidence" value="ECO:0007669"/>
    <property type="project" value="TreeGrafter"/>
</dbReference>
<reference evidence="7" key="1">
    <citation type="submission" date="2023-06" db="EMBL/GenBank/DDBJ databases">
        <title>Genome-scale phylogeny and comparative genomics of the fungal order Sordariales.</title>
        <authorList>
            <consortium name="Lawrence Berkeley National Laboratory"/>
            <person name="Hensen N."/>
            <person name="Bonometti L."/>
            <person name="Westerberg I."/>
            <person name="Brannstrom I.O."/>
            <person name="Guillou S."/>
            <person name="Cros-Aarteil S."/>
            <person name="Calhoun S."/>
            <person name="Haridas S."/>
            <person name="Kuo A."/>
            <person name="Mondo S."/>
            <person name="Pangilinan J."/>
            <person name="Riley R."/>
            <person name="LaButti K."/>
            <person name="Andreopoulos B."/>
            <person name="Lipzen A."/>
            <person name="Chen C."/>
            <person name="Yanf M."/>
            <person name="Daum C."/>
            <person name="Ng V."/>
            <person name="Clum A."/>
            <person name="Steindorff A."/>
            <person name="Ohm R."/>
            <person name="Martin F."/>
            <person name="Silar P."/>
            <person name="Natvig D."/>
            <person name="Lalanne C."/>
            <person name="Gautier V."/>
            <person name="Ament-velasquez S.L."/>
            <person name="Kruys A."/>
            <person name="Hutchinson M.I."/>
            <person name="Powell A.J."/>
            <person name="Barry K."/>
            <person name="Miller A.N."/>
            <person name="Grigoriev I.V."/>
            <person name="Debuchy R."/>
            <person name="Gladieux P."/>
            <person name="Thoren M.H."/>
            <person name="Johannesson H."/>
        </authorList>
    </citation>
    <scope>NUCLEOTIDE SEQUENCE</scope>
    <source>
        <strain evidence="7">SMH3187-1</strain>
    </source>
</reference>
<evidence type="ECO:0000256" key="3">
    <source>
        <dbReference type="ARBA" id="ARBA00022741"/>
    </source>
</evidence>
<evidence type="ECO:0000256" key="1">
    <source>
        <dbReference type="ARBA" id="ARBA00006432"/>
    </source>
</evidence>
<dbReference type="InterPro" id="IPR020845">
    <property type="entry name" value="AMP-binding_CS"/>
</dbReference>
<keyword evidence="4" id="KW-0067">ATP-binding</keyword>
<evidence type="ECO:0000256" key="2">
    <source>
        <dbReference type="ARBA" id="ARBA00022598"/>
    </source>
</evidence>
<dbReference type="Gene3D" id="3.40.50.12780">
    <property type="entry name" value="N-terminal domain of ligase-like"/>
    <property type="match status" value="1"/>
</dbReference>
<comment type="catalytic activity">
    <reaction evidence="5">
        <text>a long-chain fatty acid + ATP + CoA = a long-chain fatty acyl-CoA + AMP + diphosphate</text>
        <dbReference type="Rhea" id="RHEA:15421"/>
        <dbReference type="ChEBI" id="CHEBI:30616"/>
        <dbReference type="ChEBI" id="CHEBI:33019"/>
        <dbReference type="ChEBI" id="CHEBI:57287"/>
        <dbReference type="ChEBI" id="CHEBI:57560"/>
        <dbReference type="ChEBI" id="CHEBI:83139"/>
        <dbReference type="ChEBI" id="CHEBI:456215"/>
        <dbReference type="EC" id="6.2.1.3"/>
    </reaction>
</comment>
<dbReference type="SUPFAM" id="SSF56801">
    <property type="entry name" value="Acetyl-CoA synthetase-like"/>
    <property type="match status" value="1"/>
</dbReference>
<dbReference type="PROSITE" id="PS00455">
    <property type="entry name" value="AMP_BINDING"/>
    <property type="match status" value="1"/>
</dbReference>
<keyword evidence="3" id="KW-0547">Nucleotide-binding</keyword>
<keyword evidence="2" id="KW-0436">Ligase</keyword>
<protein>
    <recommendedName>
        <fullName evidence="6">AMP-dependent synthetase/ligase domain-containing protein</fullName>
    </recommendedName>
</protein>
<dbReference type="GO" id="GO:0005783">
    <property type="term" value="C:endoplasmic reticulum"/>
    <property type="evidence" value="ECO:0007669"/>
    <property type="project" value="TreeGrafter"/>
</dbReference>
<evidence type="ECO:0000259" key="6">
    <source>
        <dbReference type="Pfam" id="PF00501"/>
    </source>
</evidence>
<comment type="similarity">
    <text evidence="1">Belongs to the ATP-dependent AMP-binding enzyme family.</text>
</comment>
<dbReference type="GO" id="GO:0004467">
    <property type="term" value="F:long-chain fatty acid-CoA ligase activity"/>
    <property type="evidence" value="ECO:0007669"/>
    <property type="project" value="UniProtKB-EC"/>
</dbReference>